<organism evidence="1 2">
    <name type="scientific">Neobacillus bataviensis</name>
    <dbReference type="NCBI Taxonomy" id="220685"/>
    <lineage>
        <taxon>Bacteria</taxon>
        <taxon>Bacillati</taxon>
        <taxon>Bacillota</taxon>
        <taxon>Bacilli</taxon>
        <taxon>Bacillales</taxon>
        <taxon>Bacillaceae</taxon>
        <taxon>Neobacillus</taxon>
    </lineage>
</organism>
<sequence length="59" mass="6661">MDQTKQRTFSVEYELDGVTFYKNVNAVSMDDAKNQVQAQQTNASIRAVSIIEENENYAG</sequence>
<name>A0A561CYV8_9BACI</name>
<evidence type="ECO:0000313" key="1">
    <source>
        <dbReference type="EMBL" id="TWD96421.1"/>
    </source>
</evidence>
<dbReference type="Proteomes" id="UP000319671">
    <property type="component" value="Unassembled WGS sequence"/>
</dbReference>
<keyword evidence="2" id="KW-1185">Reference proteome</keyword>
<dbReference type="AlphaFoldDB" id="A0A561CYV8"/>
<dbReference type="EMBL" id="VIVN01000011">
    <property type="protein sequence ID" value="TWD96421.1"/>
    <property type="molecule type" value="Genomic_DNA"/>
</dbReference>
<protein>
    <submittedName>
        <fullName evidence="1">Uncharacterized protein</fullName>
    </submittedName>
</protein>
<evidence type="ECO:0000313" key="2">
    <source>
        <dbReference type="Proteomes" id="UP000319671"/>
    </source>
</evidence>
<proteinExistence type="predicted"/>
<gene>
    <name evidence="1" type="ORF">FB550_11170</name>
</gene>
<comment type="caution">
    <text evidence="1">The sequence shown here is derived from an EMBL/GenBank/DDBJ whole genome shotgun (WGS) entry which is preliminary data.</text>
</comment>
<dbReference type="RefSeq" id="WP_144566916.1">
    <property type="nucleotide sequence ID" value="NZ_VIVN01000011.1"/>
</dbReference>
<reference evidence="1 2" key="1">
    <citation type="submission" date="2019-06" db="EMBL/GenBank/DDBJ databases">
        <title>Sorghum-associated microbial communities from plants grown in Nebraska, USA.</title>
        <authorList>
            <person name="Schachtman D."/>
        </authorList>
    </citation>
    <scope>NUCLEOTIDE SEQUENCE [LARGE SCALE GENOMIC DNA]</scope>
    <source>
        <strain evidence="1 2">2482</strain>
    </source>
</reference>
<accession>A0A561CYV8</accession>